<evidence type="ECO:0000313" key="4">
    <source>
        <dbReference type="EMBL" id="VAX26772.1"/>
    </source>
</evidence>
<dbReference type="AlphaFoldDB" id="A0A3B1CEY3"/>
<accession>A0A3B1CEY3</accession>
<gene>
    <name evidence="4" type="ORF">MNBD_NITROSPIRAE01-274</name>
</gene>
<name>A0A3B1CEY3_9ZZZZ</name>
<keyword evidence="1" id="KW-0646">Protease inhibitor</keyword>
<dbReference type="SUPFAM" id="SSF141066">
    <property type="entry name" value="ICP-like"/>
    <property type="match status" value="1"/>
</dbReference>
<dbReference type="GO" id="GO:0004869">
    <property type="term" value="F:cysteine-type endopeptidase inhibitor activity"/>
    <property type="evidence" value="ECO:0007669"/>
    <property type="project" value="UniProtKB-KW"/>
</dbReference>
<sequence length="101" mass="11847">MITGKHEAIKITVKAGESFQIKVWEDRTKGHRWVPSYDTSLLRVLSDEYERMRNIRVTDSGMHYFEFLGMKPGTALIDFESRYGWKFSADNHLSYEVIITN</sequence>
<evidence type="ECO:0000256" key="2">
    <source>
        <dbReference type="ARBA" id="ARBA00022704"/>
    </source>
</evidence>
<feature type="domain" description="Proteinase inhibitor I42 chagasin" evidence="3">
    <location>
        <begin position="12"/>
        <end position="95"/>
    </location>
</feature>
<organism evidence="4">
    <name type="scientific">hydrothermal vent metagenome</name>
    <dbReference type="NCBI Taxonomy" id="652676"/>
    <lineage>
        <taxon>unclassified sequences</taxon>
        <taxon>metagenomes</taxon>
        <taxon>ecological metagenomes</taxon>
    </lineage>
</organism>
<protein>
    <recommendedName>
        <fullName evidence="3">Proteinase inhibitor I42 chagasin domain-containing protein</fullName>
    </recommendedName>
</protein>
<dbReference type="EMBL" id="UOGF01000017">
    <property type="protein sequence ID" value="VAX26772.1"/>
    <property type="molecule type" value="Genomic_DNA"/>
</dbReference>
<dbReference type="Gene3D" id="2.60.40.2020">
    <property type="match status" value="1"/>
</dbReference>
<proteinExistence type="predicted"/>
<evidence type="ECO:0000256" key="1">
    <source>
        <dbReference type="ARBA" id="ARBA00022690"/>
    </source>
</evidence>
<evidence type="ECO:0000259" key="3">
    <source>
        <dbReference type="Pfam" id="PF09394"/>
    </source>
</evidence>
<dbReference type="InterPro" id="IPR018990">
    <property type="entry name" value="Prot_inh_I42_chagasin"/>
</dbReference>
<dbReference type="InterPro" id="IPR036331">
    <property type="entry name" value="Chagasin-like_sf"/>
</dbReference>
<keyword evidence="2" id="KW-0789">Thiol protease inhibitor</keyword>
<reference evidence="4" key="1">
    <citation type="submission" date="2018-06" db="EMBL/GenBank/DDBJ databases">
        <authorList>
            <person name="Zhirakovskaya E."/>
        </authorList>
    </citation>
    <scope>NUCLEOTIDE SEQUENCE</scope>
</reference>
<dbReference type="Pfam" id="PF09394">
    <property type="entry name" value="Inhibitor_I42"/>
    <property type="match status" value="1"/>
</dbReference>